<evidence type="ECO:0008006" key="4">
    <source>
        <dbReference type="Google" id="ProtNLM"/>
    </source>
</evidence>
<dbReference type="EMBL" id="JBBMQS010000005">
    <property type="protein sequence ID" value="MEM5497665.1"/>
    <property type="molecule type" value="Genomic_DNA"/>
</dbReference>
<keyword evidence="1" id="KW-0732">Signal</keyword>
<evidence type="ECO:0000313" key="2">
    <source>
        <dbReference type="EMBL" id="MEM5497665.1"/>
    </source>
</evidence>
<organism evidence="2 3">
    <name type="scientific">Paraglaciecola mesophila</name>
    <dbReference type="NCBI Taxonomy" id="197222"/>
    <lineage>
        <taxon>Bacteria</taxon>
        <taxon>Pseudomonadati</taxon>
        <taxon>Pseudomonadota</taxon>
        <taxon>Gammaproteobacteria</taxon>
        <taxon>Alteromonadales</taxon>
        <taxon>Alteromonadaceae</taxon>
        <taxon>Paraglaciecola</taxon>
    </lineage>
</organism>
<evidence type="ECO:0000313" key="3">
    <source>
        <dbReference type="Proteomes" id="UP001461163"/>
    </source>
</evidence>
<keyword evidence="3" id="KW-1185">Reference proteome</keyword>
<gene>
    <name evidence="2" type="ORF">WNY77_09700</name>
</gene>
<proteinExistence type="predicted"/>
<accession>A0ABU9SUW3</accession>
<name>A0ABU9SUW3_9ALTE</name>
<comment type="caution">
    <text evidence="2">The sequence shown here is derived from an EMBL/GenBank/DDBJ whole genome shotgun (WGS) entry which is preliminary data.</text>
</comment>
<feature type="chain" id="PRO_5045570169" description="Porin domain-containing protein" evidence="1">
    <location>
        <begin position="26"/>
        <end position="399"/>
    </location>
</feature>
<protein>
    <recommendedName>
        <fullName evidence="4">Porin domain-containing protein</fullName>
    </recommendedName>
</protein>
<dbReference type="RefSeq" id="WP_342881592.1">
    <property type="nucleotide sequence ID" value="NZ_JBBMQS010000005.1"/>
</dbReference>
<sequence length="399" mass="45091">MPWRLWNFVLACGLALLCNAHPIYAETSDKLQFSGFARVVLGYLDDKNAEYLNYDNSLSIDNESLIGLQADYQMMDSLAVTGQLISHSGEQRDSGIEWLYLTYAPTNALKLKLGRQRTPFLNYSDVIDVGYAYPWATLPQQTYPRHFFSNFDGLMASYEIPSTLFLMNIEGYWGYFKDKVVVSEREMEAKTTGFHGLISHISFKNWNLRGSYHQGTTSVTLDDVTQFSGLLSQLGFSQSADSLATTGVTEVFQFSANYETVDYFVRGELNRIKADFIFVPDTDGYFLSTGYNYFPFSSYISYSKNTTDYEQPASDIPIGLSPVLDGLAYSYLNIFEQLPVNSSEAYTLGTRWDLQPGLALKGEVSLIKGADNESAFFNIKDTAFDREALLYLIALEWVF</sequence>
<evidence type="ECO:0000256" key="1">
    <source>
        <dbReference type="SAM" id="SignalP"/>
    </source>
</evidence>
<feature type="signal peptide" evidence="1">
    <location>
        <begin position="1"/>
        <end position="25"/>
    </location>
</feature>
<reference evidence="2 3" key="1">
    <citation type="submission" date="2024-03" db="EMBL/GenBank/DDBJ databases">
        <title>Community enrichment and isolation of bacterial strains for fucoidan degradation.</title>
        <authorList>
            <person name="Sichert A."/>
        </authorList>
    </citation>
    <scope>NUCLEOTIDE SEQUENCE [LARGE SCALE GENOMIC DNA]</scope>
    <source>
        <strain evidence="2 3">AS12</strain>
    </source>
</reference>
<dbReference type="SUPFAM" id="SSF56935">
    <property type="entry name" value="Porins"/>
    <property type="match status" value="1"/>
</dbReference>
<dbReference type="Proteomes" id="UP001461163">
    <property type="component" value="Unassembled WGS sequence"/>
</dbReference>